<dbReference type="PANTHER" id="PTHR33048">
    <property type="entry name" value="PTH11-LIKE INTEGRAL MEMBRANE PROTEIN (AFU_ORTHOLOGUE AFUA_5G11245)"/>
    <property type="match status" value="1"/>
</dbReference>
<keyword evidence="9" id="KW-1185">Reference proteome</keyword>
<protein>
    <recommendedName>
        <fullName evidence="7">Rhodopsin domain-containing protein</fullName>
    </recommendedName>
</protein>
<dbReference type="InterPro" id="IPR049326">
    <property type="entry name" value="Rhodopsin_dom_fungi"/>
</dbReference>
<keyword evidence="2 6" id="KW-0812">Transmembrane</keyword>
<gene>
    <name evidence="8" type="ORF">LY79DRAFT_514445</name>
</gene>
<proteinExistence type="inferred from homology"/>
<dbReference type="GeneID" id="85438850"/>
<accession>A0AAD8Q265</accession>
<evidence type="ECO:0000256" key="4">
    <source>
        <dbReference type="ARBA" id="ARBA00023136"/>
    </source>
</evidence>
<feature type="transmembrane region" description="Helical" evidence="6">
    <location>
        <begin position="112"/>
        <end position="137"/>
    </location>
</feature>
<keyword evidence="3 6" id="KW-1133">Transmembrane helix</keyword>
<feature type="transmembrane region" description="Helical" evidence="6">
    <location>
        <begin position="278"/>
        <end position="297"/>
    </location>
</feature>
<dbReference type="AlphaFoldDB" id="A0AAD8Q265"/>
<dbReference type="Pfam" id="PF20684">
    <property type="entry name" value="Fung_rhodopsin"/>
    <property type="match status" value="1"/>
</dbReference>
<sequence length="467" mass="51413">MASSDGFPSILDDPSSLPLTGTSAFVGQPPATQDDYYIVKGLFRRKGMAEVNPMMGYFLAAKPPPGYVHETRQPGTLAGLVFVILVIAVPTVLRIGLRLGKYSSMKFGWDDYAISVGALLALVFPIGQIYAVAIGAAAKHVWEITYEQYGTGMVAAMICKTAFYVAVGMIKLSMTIFIQRLAERLSIWWRISCYLFIASLVGYMGFAIFAIIFSCNPPAAQWDLALLGRIEPVPTCMDLKAQTKALTSIHVAQGLVLLFTPIVILWKVRLPTAKKARLFTIWIIGGLGVLGGLLQQTHPTKTNDITWDYVEVLVWACLDLSLGTMAASIPVLDGLLEKLWMKAKRTVVNTFRGGQPRVEPGARIWPYNKTSDEEKKSKKPAIRNPVSIIGAHMMRTESSASVFSNGQSQDSKSEVVEMGILCIQEVEVRLSVVPEDVEKGQEIALEPRAPSPFYHNRPEWHDPSYGL</sequence>
<evidence type="ECO:0000256" key="3">
    <source>
        <dbReference type="ARBA" id="ARBA00022989"/>
    </source>
</evidence>
<feature type="transmembrane region" description="Helical" evidence="6">
    <location>
        <begin position="149"/>
        <end position="170"/>
    </location>
</feature>
<feature type="transmembrane region" description="Helical" evidence="6">
    <location>
        <begin position="247"/>
        <end position="266"/>
    </location>
</feature>
<evidence type="ECO:0000256" key="2">
    <source>
        <dbReference type="ARBA" id="ARBA00022692"/>
    </source>
</evidence>
<dbReference type="EMBL" id="JAHLJV010000025">
    <property type="protein sequence ID" value="KAK1593489.1"/>
    <property type="molecule type" value="Genomic_DNA"/>
</dbReference>
<organism evidence="8 9">
    <name type="scientific">Colletotrichum navitas</name>
    <dbReference type="NCBI Taxonomy" id="681940"/>
    <lineage>
        <taxon>Eukaryota</taxon>
        <taxon>Fungi</taxon>
        <taxon>Dikarya</taxon>
        <taxon>Ascomycota</taxon>
        <taxon>Pezizomycotina</taxon>
        <taxon>Sordariomycetes</taxon>
        <taxon>Hypocreomycetidae</taxon>
        <taxon>Glomerellales</taxon>
        <taxon>Glomerellaceae</taxon>
        <taxon>Colletotrichum</taxon>
        <taxon>Colletotrichum graminicola species complex</taxon>
    </lineage>
</organism>
<evidence type="ECO:0000256" key="6">
    <source>
        <dbReference type="SAM" id="Phobius"/>
    </source>
</evidence>
<evidence type="ECO:0000256" key="1">
    <source>
        <dbReference type="ARBA" id="ARBA00004141"/>
    </source>
</evidence>
<reference evidence="8" key="1">
    <citation type="submission" date="2021-06" db="EMBL/GenBank/DDBJ databases">
        <title>Comparative genomics, transcriptomics and evolutionary studies reveal genomic signatures of adaptation to plant cell wall in hemibiotrophic fungi.</title>
        <authorList>
            <consortium name="DOE Joint Genome Institute"/>
            <person name="Baroncelli R."/>
            <person name="Diaz J.F."/>
            <person name="Benocci T."/>
            <person name="Peng M."/>
            <person name="Battaglia E."/>
            <person name="Haridas S."/>
            <person name="Andreopoulos W."/>
            <person name="Labutti K."/>
            <person name="Pangilinan J."/>
            <person name="Floch G.L."/>
            <person name="Makela M.R."/>
            <person name="Henrissat B."/>
            <person name="Grigoriev I.V."/>
            <person name="Crouch J.A."/>
            <person name="De Vries R.P."/>
            <person name="Sukno S.A."/>
            <person name="Thon M.R."/>
        </authorList>
    </citation>
    <scope>NUCLEOTIDE SEQUENCE</scope>
    <source>
        <strain evidence="8">CBS 125086</strain>
    </source>
</reference>
<comment type="subcellular location">
    <subcellularLocation>
        <location evidence="1">Membrane</location>
        <topology evidence="1">Multi-pass membrane protein</topology>
    </subcellularLocation>
</comment>
<comment type="similarity">
    <text evidence="5">Belongs to the SAT4 family.</text>
</comment>
<name>A0AAD8Q265_9PEZI</name>
<dbReference type="RefSeq" id="XP_060414781.1">
    <property type="nucleotide sequence ID" value="XM_060554610.1"/>
</dbReference>
<keyword evidence="4 6" id="KW-0472">Membrane</keyword>
<evidence type="ECO:0000313" key="9">
    <source>
        <dbReference type="Proteomes" id="UP001230504"/>
    </source>
</evidence>
<dbReference type="GO" id="GO:0016020">
    <property type="term" value="C:membrane"/>
    <property type="evidence" value="ECO:0007669"/>
    <property type="project" value="UniProtKB-SubCell"/>
</dbReference>
<evidence type="ECO:0000313" key="8">
    <source>
        <dbReference type="EMBL" id="KAK1593489.1"/>
    </source>
</evidence>
<feature type="transmembrane region" description="Helical" evidence="6">
    <location>
        <begin position="312"/>
        <end position="336"/>
    </location>
</feature>
<dbReference type="Proteomes" id="UP001230504">
    <property type="component" value="Unassembled WGS sequence"/>
</dbReference>
<dbReference type="PANTHER" id="PTHR33048:SF129">
    <property type="entry name" value="INTEGRAL MEMBRANE PROTEIN-RELATED"/>
    <property type="match status" value="1"/>
</dbReference>
<feature type="transmembrane region" description="Helical" evidence="6">
    <location>
        <begin position="77"/>
        <end position="100"/>
    </location>
</feature>
<comment type="caution">
    <text evidence="8">The sequence shown here is derived from an EMBL/GenBank/DDBJ whole genome shotgun (WGS) entry which is preliminary data.</text>
</comment>
<feature type="transmembrane region" description="Helical" evidence="6">
    <location>
        <begin position="191"/>
        <end position="213"/>
    </location>
</feature>
<feature type="domain" description="Rhodopsin" evidence="7">
    <location>
        <begin position="101"/>
        <end position="337"/>
    </location>
</feature>
<dbReference type="InterPro" id="IPR052337">
    <property type="entry name" value="SAT4-like"/>
</dbReference>
<evidence type="ECO:0000259" key="7">
    <source>
        <dbReference type="Pfam" id="PF20684"/>
    </source>
</evidence>
<evidence type="ECO:0000256" key="5">
    <source>
        <dbReference type="ARBA" id="ARBA00038359"/>
    </source>
</evidence>